<feature type="binding site" evidence="4">
    <location>
        <position position="417"/>
    </location>
    <ligand>
        <name>S-adenosyl-L-methionine</name>
        <dbReference type="ChEBI" id="CHEBI:59789"/>
    </ligand>
</feature>
<dbReference type="EMBL" id="AP006502">
    <property type="protein sequence ID" value="BAM83454.1"/>
    <property type="molecule type" value="Genomic_DNA"/>
</dbReference>
<evidence type="ECO:0008006" key="8">
    <source>
        <dbReference type="Google" id="ProtNLM"/>
    </source>
</evidence>
<dbReference type="STRING" id="280699.M1VCZ4"/>
<comment type="similarity">
    <text evidence="4">Belongs to the class I-like SAM-binding methyltransferase superfamily. RNA M5U methyltransferase family.</text>
</comment>
<name>M1VCZ4_CYAM1</name>
<dbReference type="GeneID" id="16997734"/>
<dbReference type="AlphaFoldDB" id="M1VCZ4"/>
<evidence type="ECO:0000256" key="4">
    <source>
        <dbReference type="PROSITE-ProRule" id="PRU01024"/>
    </source>
</evidence>
<dbReference type="InterPro" id="IPR029063">
    <property type="entry name" value="SAM-dependent_MTases_sf"/>
</dbReference>
<dbReference type="PANTHER" id="PTHR47548:SF1">
    <property type="entry name" value="S-ADENOSYL-L-METHIONINE-DEPENDENT METHYLTRANSFERASES SUPERFAMILY PROTEIN"/>
    <property type="match status" value="1"/>
</dbReference>
<organism evidence="6 7">
    <name type="scientific">Cyanidioschyzon merolae (strain NIES-3377 / 10D)</name>
    <name type="common">Unicellular red alga</name>
    <dbReference type="NCBI Taxonomy" id="280699"/>
    <lineage>
        <taxon>Eukaryota</taxon>
        <taxon>Rhodophyta</taxon>
        <taxon>Bangiophyceae</taxon>
        <taxon>Cyanidiales</taxon>
        <taxon>Cyanidiaceae</taxon>
        <taxon>Cyanidioschyzon</taxon>
    </lineage>
</organism>
<evidence type="ECO:0000313" key="7">
    <source>
        <dbReference type="Proteomes" id="UP000007014"/>
    </source>
</evidence>
<sequence>MRQQQQRAPVSAPPRGTWAGARARKAWNDRTLVSAAFVTSSFSSRRRRRRCQYYGQTEPLCLSLLRRIDCPHWEACAGCTLQDATAQARPPIFEQVATFFAETFGYQLPEPVVASSSHHWRTLAKLAVRCAPKTPHQNRVDKVRSWAPQLGLFRAGTHEVVAIPECQVHHAALNKAFKCLECVLARSAVAIYDERRPRLESLRYVQLAVERRTGRVQLVLVGYREPTSQPVAPSRRRTDASLLTPTWRMLCDQLWEEGKRFGSKQQLWHSIWVHMHAGRGNAIFASAHEASQTETAQWQQVYGDAPFIIDEPLAGEPGPVMVLPPFAFQQANLTAYRAMLPLIGFWCMQPLPSSVQRRCNVAAMTSQPQVGTVASRSMPVLRIAEFCAGVGSIGLSVVRQMQQLPNAPAHIYLWASDIHPGGQVAFWETARRNGLLDERVRSALELRYQVGSLTALAQRVHDPKVAASIVIADPPRAGLGPVFISEVLGKALTPSATDDAASSRLERFIYVSCSMSSFMRDVRQLVSFAPNDRNRDASEPTVCWTLRHAQPYLFFPGADHLEMVAVFDRQVRGRCRMS</sequence>
<dbReference type="SUPFAM" id="SSF53335">
    <property type="entry name" value="S-adenosyl-L-methionine-dependent methyltransferases"/>
    <property type="match status" value="1"/>
</dbReference>
<dbReference type="KEGG" id="cme:CYME_CMT537C"/>
<reference evidence="6 7" key="1">
    <citation type="journal article" date="2004" name="Nature">
        <title>Genome sequence of the ultrasmall unicellular red alga Cyanidioschyzon merolae 10D.</title>
        <authorList>
            <person name="Matsuzaki M."/>
            <person name="Misumi O."/>
            <person name="Shin-i T."/>
            <person name="Maruyama S."/>
            <person name="Takahara M."/>
            <person name="Miyagishima S."/>
            <person name="Mori T."/>
            <person name="Nishida K."/>
            <person name="Yagisawa F."/>
            <person name="Nishida K."/>
            <person name="Yoshida Y."/>
            <person name="Nishimura Y."/>
            <person name="Nakao S."/>
            <person name="Kobayashi T."/>
            <person name="Momoyama Y."/>
            <person name="Higashiyama T."/>
            <person name="Minoda A."/>
            <person name="Sano M."/>
            <person name="Nomoto H."/>
            <person name="Oishi K."/>
            <person name="Hayashi H."/>
            <person name="Ohta F."/>
            <person name="Nishizaka S."/>
            <person name="Haga S."/>
            <person name="Miura S."/>
            <person name="Morishita T."/>
            <person name="Kabeya Y."/>
            <person name="Terasawa K."/>
            <person name="Suzuki Y."/>
            <person name="Ishii Y."/>
            <person name="Asakawa S."/>
            <person name="Takano H."/>
            <person name="Ohta N."/>
            <person name="Kuroiwa H."/>
            <person name="Tanaka K."/>
            <person name="Shimizu N."/>
            <person name="Sugano S."/>
            <person name="Sato N."/>
            <person name="Nozaki H."/>
            <person name="Ogasawara N."/>
            <person name="Kohara Y."/>
            <person name="Kuroiwa T."/>
        </authorList>
    </citation>
    <scope>NUCLEOTIDE SEQUENCE [LARGE SCALE GENOMIC DNA]</scope>
    <source>
        <strain evidence="6 7">10D</strain>
    </source>
</reference>
<dbReference type="InterPro" id="IPR053304">
    <property type="entry name" value="RNA_M5U_MTase"/>
</dbReference>
<dbReference type="PROSITE" id="PS51687">
    <property type="entry name" value="SAM_MT_RNA_M5U"/>
    <property type="match status" value="1"/>
</dbReference>
<evidence type="ECO:0000256" key="5">
    <source>
        <dbReference type="SAM" id="MobiDB-lite"/>
    </source>
</evidence>
<accession>M1VCZ4</accession>
<dbReference type="Gene3D" id="3.40.50.150">
    <property type="entry name" value="Vaccinia Virus protein VP39"/>
    <property type="match status" value="1"/>
</dbReference>
<protein>
    <recommendedName>
        <fullName evidence="8">S-adenosyl-L-methionine-dependent methyltransferase</fullName>
    </recommendedName>
</protein>
<reference evidence="6 7" key="2">
    <citation type="journal article" date="2007" name="BMC Biol.">
        <title>A 100%-complete sequence reveals unusually simple genomic features in the hot-spring red alga Cyanidioschyzon merolae.</title>
        <authorList>
            <person name="Nozaki H."/>
            <person name="Takano H."/>
            <person name="Misumi O."/>
            <person name="Terasawa K."/>
            <person name="Matsuzaki M."/>
            <person name="Maruyama S."/>
            <person name="Nishida K."/>
            <person name="Yagisawa F."/>
            <person name="Yoshida Y."/>
            <person name="Fujiwara T."/>
            <person name="Takio S."/>
            <person name="Tamura K."/>
            <person name="Chung S.J."/>
            <person name="Nakamura S."/>
            <person name="Kuroiwa H."/>
            <person name="Tanaka K."/>
            <person name="Sato N."/>
            <person name="Kuroiwa T."/>
        </authorList>
    </citation>
    <scope>NUCLEOTIDE SEQUENCE [LARGE SCALE GENOMIC DNA]</scope>
    <source>
        <strain evidence="6 7">10D</strain>
    </source>
</reference>
<dbReference type="HOGENOM" id="CLU_014689_6_0_1"/>
<dbReference type="GO" id="GO:0008173">
    <property type="term" value="F:RNA methyltransferase activity"/>
    <property type="evidence" value="ECO:0007669"/>
    <property type="project" value="InterPro"/>
</dbReference>
<proteinExistence type="inferred from homology"/>
<evidence type="ECO:0000256" key="2">
    <source>
        <dbReference type="ARBA" id="ARBA00022679"/>
    </source>
</evidence>
<dbReference type="PANTHER" id="PTHR47548">
    <property type="entry name" value="BNAA06G32370D PROTEIN"/>
    <property type="match status" value="1"/>
</dbReference>
<keyword evidence="2 4" id="KW-0808">Transferase</keyword>
<gene>
    <name evidence="6" type="ORF">CYME_CMT537C</name>
</gene>
<feature type="active site" description="Nucleophile" evidence="4">
    <location>
        <position position="513"/>
    </location>
</feature>
<dbReference type="GO" id="GO:0006396">
    <property type="term" value="P:RNA processing"/>
    <property type="evidence" value="ECO:0007669"/>
    <property type="project" value="InterPro"/>
</dbReference>
<dbReference type="Gramene" id="CMT537CT">
    <property type="protein sequence ID" value="CMT537CT"/>
    <property type="gene ID" value="CMT537C"/>
</dbReference>
<dbReference type="Gene3D" id="2.40.50.1070">
    <property type="match status" value="1"/>
</dbReference>
<dbReference type="Proteomes" id="UP000007014">
    <property type="component" value="Chromosome 20"/>
</dbReference>
<evidence type="ECO:0000313" key="6">
    <source>
        <dbReference type="EMBL" id="BAM83454.1"/>
    </source>
</evidence>
<evidence type="ECO:0000256" key="1">
    <source>
        <dbReference type="ARBA" id="ARBA00022603"/>
    </source>
</evidence>
<feature type="region of interest" description="Disordered" evidence="5">
    <location>
        <begin position="1"/>
        <end position="20"/>
    </location>
</feature>
<keyword evidence="1 4" id="KW-0489">Methyltransferase</keyword>
<comment type="caution">
    <text evidence="4">Lacks conserved residue(s) required for the propagation of feature annotation.</text>
</comment>
<keyword evidence="7" id="KW-1185">Reference proteome</keyword>
<dbReference type="eggNOG" id="ENOG502QTKF">
    <property type="taxonomic scope" value="Eukaryota"/>
</dbReference>
<dbReference type="OMA" id="SGCSHEW"/>
<dbReference type="OrthoDB" id="10250660at2759"/>
<dbReference type="GO" id="GO:0032259">
    <property type="term" value="P:methylation"/>
    <property type="evidence" value="ECO:0007669"/>
    <property type="project" value="UniProtKB-KW"/>
</dbReference>
<dbReference type="InterPro" id="IPR010280">
    <property type="entry name" value="U5_MeTrfase_fam"/>
</dbReference>
<dbReference type="RefSeq" id="XP_005539490.1">
    <property type="nucleotide sequence ID" value="XM_005539433.1"/>
</dbReference>
<keyword evidence="3 4" id="KW-0949">S-adenosyl-L-methionine</keyword>
<evidence type="ECO:0000256" key="3">
    <source>
        <dbReference type="ARBA" id="ARBA00022691"/>
    </source>
</evidence>
<feature type="binding site" evidence="4">
    <location>
        <position position="473"/>
    </location>
    <ligand>
        <name>S-adenosyl-L-methionine</name>
        <dbReference type="ChEBI" id="CHEBI:59789"/>
    </ligand>
</feature>
<feature type="binding site" evidence="4">
    <location>
        <position position="330"/>
    </location>
    <ligand>
        <name>S-adenosyl-L-methionine</name>
        <dbReference type="ChEBI" id="CHEBI:59789"/>
    </ligand>
</feature>